<reference evidence="3 4" key="1">
    <citation type="journal article" date="2016" name="Mol. Biol. Evol.">
        <title>Comparative Genomics of Early-Diverging Mushroom-Forming Fungi Provides Insights into the Origins of Lignocellulose Decay Capabilities.</title>
        <authorList>
            <person name="Nagy L.G."/>
            <person name="Riley R."/>
            <person name="Tritt A."/>
            <person name="Adam C."/>
            <person name="Daum C."/>
            <person name="Floudas D."/>
            <person name="Sun H."/>
            <person name="Yadav J.S."/>
            <person name="Pangilinan J."/>
            <person name="Larsson K.H."/>
            <person name="Matsuura K."/>
            <person name="Barry K."/>
            <person name="Labutti K."/>
            <person name="Kuo R."/>
            <person name="Ohm R.A."/>
            <person name="Bhattacharya S.S."/>
            <person name="Shirouzu T."/>
            <person name="Yoshinaga Y."/>
            <person name="Martin F.M."/>
            <person name="Grigoriev I.V."/>
            <person name="Hibbett D.S."/>
        </authorList>
    </citation>
    <scope>NUCLEOTIDE SEQUENCE [LARGE SCALE GENOMIC DNA]</scope>
    <source>
        <strain evidence="3 4">HHB14362 ss-1</strain>
    </source>
</reference>
<evidence type="ECO:0000313" key="4">
    <source>
        <dbReference type="Proteomes" id="UP000076761"/>
    </source>
</evidence>
<evidence type="ECO:0000313" key="3">
    <source>
        <dbReference type="EMBL" id="KZT23498.1"/>
    </source>
</evidence>
<feature type="region of interest" description="Disordered" evidence="1">
    <location>
        <begin position="39"/>
        <end position="58"/>
    </location>
</feature>
<dbReference type="Proteomes" id="UP000076761">
    <property type="component" value="Unassembled WGS sequence"/>
</dbReference>
<dbReference type="Pfam" id="PF00134">
    <property type="entry name" value="Cyclin_N"/>
    <property type="match status" value="1"/>
</dbReference>
<dbReference type="GO" id="GO:0005634">
    <property type="term" value="C:nucleus"/>
    <property type="evidence" value="ECO:0007669"/>
    <property type="project" value="TreeGrafter"/>
</dbReference>
<protein>
    <recommendedName>
        <fullName evidence="2">Cyclin N-terminal domain-containing protein</fullName>
    </recommendedName>
</protein>
<dbReference type="PANTHER" id="PTHR15615:SF108">
    <property type="entry name" value="PROTEIN CNPPD1"/>
    <property type="match status" value="1"/>
</dbReference>
<accession>A0A165R9R7</accession>
<feature type="compositionally biased region" description="Pro residues" evidence="1">
    <location>
        <begin position="261"/>
        <end position="271"/>
    </location>
</feature>
<dbReference type="InterPro" id="IPR013922">
    <property type="entry name" value="Cyclin_PHO80-like"/>
</dbReference>
<dbReference type="GO" id="GO:0019901">
    <property type="term" value="F:protein kinase binding"/>
    <property type="evidence" value="ECO:0007669"/>
    <property type="project" value="InterPro"/>
</dbReference>
<sequence>MAAVHGPVIAAHPSPFRPGASIARPSNVPLRVNPAFQVSSSTNTPAANPSGSKPSLPADPFYGHETTAKLCARFVTHLFTCPDYAPATTTPSAPSPPLANFIAYALHRTRLHPTVTFAALYLLQRLKSRFPAARGSSGHRLFISAFMIASKVICDDTYSNKSWCIVGQGMFALREINQMEREMCSYLEWELNVEPSLLKDFEVKVKKDFAGPGPYPTYSVPPPFASQATQTQAPDVHAPPLVPFTHEERRKSPSSEVSSNPLPPPPVPIPTPYEKTYLPYTPPLTPDTPSSMCSDMSEMSSSPPTPPDGADIIVDRNRFTKLPLASEEKVRPADAALKVLPKSKIGREAFAFAAPAVW</sequence>
<proteinExistence type="predicted"/>
<dbReference type="EMBL" id="KV425584">
    <property type="protein sequence ID" value="KZT23498.1"/>
    <property type="molecule type" value="Genomic_DNA"/>
</dbReference>
<feature type="compositionally biased region" description="Polar residues" evidence="1">
    <location>
        <begin position="39"/>
        <end position="53"/>
    </location>
</feature>
<organism evidence="3 4">
    <name type="scientific">Neolentinus lepideus HHB14362 ss-1</name>
    <dbReference type="NCBI Taxonomy" id="1314782"/>
    <lineage>
        <taxon>Eukaryota</taxon>
        <taxon>Fungi</taxon>
        <taxon>Dikarya</taxon>
        <taxon>Basidiomycota</taxon>
        <taxon>Agaricomycotina</taxon>
        <taxon>Agaricomycetes</taxon>
        <taxon>Gloeophyllales</taxon>
        <taxon>Gloeophyllaceae</taxon>
        <taxon>Neolentinus</taxon>
    </lineage>
</organism>
<feature type="compositionally biased region" description="Low complexity" evidence="1">
    <location>
        <begin position="287"/>
        <end position="302"/>
    </location>
</feature>
<dbReference type="OrthoDB" id="244495at2759"/>
<dbReference type="CDD" id="cd20557">
    <property type="entry name" value="CYCLIN_ScPCL1-like"/>
    <property type="match status" value="1"/>
</dbReference>
<dbReference type="InterPro" id="IPR036915">
    <property type="entry name" value="Cyclin-like_sf"/>
</dbReference>
<dbReference type="GO" id="GO:0016538">
    <property type="term" value="F:cyclin-dependent protein serine/threonine kinase regulator activity"/>
    <property type="evidence" value="ECO:0007669"/>
    <property type="project" value="TreeGrafter"/>
</dbReference>
<name>A0A165R9R7_9AGAM</name>
<evidence type="ECO:0000259" key="2">
    <source>
        <dbReference type="Pfam" id="PF00134"/>
    </source>
</evidence>
<dbReference type="InterPro" id="IPR006671">
    <property type="entry name" value="Cyclin_N"/>
</dbReference>
<dbReference type="STRING" id="1314782.A0A165R9R7"/>
<keyword evidence="4" id="KW-1185">Reference proteome</keyword>
<dbReference type="SUPFAM" id="SSF47954">
    <property type="entry name" value="Cyclin-like"/>
    <property type="match status" value="1"/>
</dbReference>
<dbReference type="GO" id="GO:0000307">
    <property type="term" value="C:cyclin-dependent protein kinase holoenzyme complex"/>
    <property type="evidence" value="ECO:0007669"/>
    <property type="project" value="TreeGrafter"/>
</dbReference>
<dbReference type="AlphaFoldDB" id="A0A165R9R7"/>
<dbReference type="Gene3D" id="1.10.472.10">
    <property type="entry name" value="Cyclin-like"/>
    <property type="match status" value="1"/>
</dbReference>
<feature type="region of interest" description="Disordered" evidence="1">
    <location>
        <begin position="220"/>
        <end position="312"/>
    </location>
</feature>
<dbReference type="PANTHER" id="PTHR15615">
    <property type="match status" value="1"/>
</dbReference>
<feature type="domain" description="Cyclin N-terminal" evidence="2">
    <location>
        <begin position="98"/>
        <end position="192"/>
    </location>
</feature>
<dbReference type="InParanoid" id="A0A165R9R7"/>
<evidence type="ECO:0000256" key="1">
    <source>
        <dbReference type="SAM" id="MobiDB-lite"/>
    </source>
</evidence>
<gene>
    <name evidence="3" type="ORF">NEOLEDRAFT_1069288</name>
</gene>